<keyword evidence="5" id="KW-1185">Reference proteome</keyword>
<dbReference type="SUPFAM" id="SSF53098">
    <property type="entry name" value="Ribonuclease H-like"/>
    <property type="match status" value="1"/>
</dbReference>
<evidence type="ECO:0000259" key="3">
    <source>
        <dbReference type="Pfam" id="PF12254"/>
    </source>
</evidence>
<dbReference type="EMBL" id="JAPWTK010000037">
    <property type="protein sequence ID" value="KAJ8955593.1"/>
    <property type="molecule type" value="Genomic_DNA"/>
</dbReference>
<dbReference type="GO" id="GO:0006272">
    <property type="term" value="P:leading strand elongation"/>
    <property type="evidence" value="ECO:0007669"/>
    <property type="project" value="TreeGrafter"/>
</dbReference>
<dbReference type="PANTHER" id="PTHR45861">
    <property type="entry name" value="DNA POLYMERASE ALPHA CATALYTIC SUBUNIT"/>
    <property type="match status" value="1"/>
</dbReference>
<name>A0AAV8YUY9_9CUCU</name>
<dbReference type="Pfam" id="PF12254">
    <property type="entry name" value="DNA_pol_alpha_N"/>
    <property type="match status" value="1"/>
</dbReference>
<dbReference type="InterPro" id="IPR024647">
    <property type="entry name" value="DNA_pol_a_cat_su_N"/>
</dbReference>
<evidence type="ECO:0008006" key="6">
    <source>
        <dbReference type="Google" id="ProtNLM"/>
    </source>
</evidence>
<evidence type="ECO:0000256" key="1">
    <source>
        <dbReference type="SAM" id="MobiDB-lite"/>
    </source>
</evidence>
<sequence length="534" mass="61818">MSDSNDERRPKRSKRETSYRNKAFEKFRQFKSGNRNKYEIEELENVYETVSEQEYVKEVLSRQDDDWIVDDDGSGYVEGGRDIFDDDLDLESIAQATVKGKGTKRKKKAETKVEDDAILSEILAEIDEAPSTSGINPKPMSNSYSIMSRKLAAKNYMKNFSSAKPKLECSEKKPVKTVVLKEVQNKTLSDDDSYDIPQLEKEKSPEPQPENSNKTEEVSSQVSEDVIIESDFTQECFEDDIDMTQIEEFESQNLPDTSVDETNITDDLQAEFMSEWENIANEDNEVEVDTLLDKVFRFYWWDAYEDPEKQRGVVFLFGKTYCERTKSYISCCVAVRNIDRRLFVLPRPYMLNESGEPTDEPVTFKMVYNEVNENIIKPLQISSFRTRYVNKKYAFDPQIPTESDYMEIRYPKSFLLDRKIKGPCWLDISNPVPVTNPISWCKFEVNCQKVVDLKITLSEKPLPPPPLVVMAINLRSVINPKTLSNEVLMVSCLTHTKYAVDKQSPNPPFQQHFCGKFCLSYLNSDLYFNQKLLK</sequence>
<dbReference type="InterPro" id="IPR006133">
    <property type="entry name" value="DNA-dir_DNA_pol_B_exonuc"/>
</dbReference>
<evidence type="ECO:0000313" key="4">
    <source>
        <dbReference type="EMBL" id="KAJ8955593.1"/>
    </source>
</evidence>
<dbReference type="GO" id="GO:0003887">
    <property type="term" value="F:DNA-directed DNA polymerase activity"/>
    <property type="evidence" value="ECO:0007669"/>
    <property type="project" value="TreeGrafter"/>
</dbReference>
<reference evidence="4" key="1">
    <citation type="journal article" date="2023" name="Insect Mol. Biol.">
        <title>Genome sequencing provides insights into the evolution of gene families encoding plant cell wall-degrading enzymes in longhorned beetles.</title>
        <authorList>
            <person name="Shin N.R."/>
            <person name="Okamura Y."/>
            <person name="Kirsch R."/>
            <person name="Pauchet Y."/>
        </authorList>
    </citation>
    <scope>NUCLEOTIDE SEQUENCE</scope>
    <source>
        <strain evidence="4">AMC_N1</strain>
    </source>
</reference>
<dbReference type="PANTHER" id="PTHR45861:SF1">
    <property type="entry name" value="DNA POLYMERASE ALPHA CATALYTIC SUBUNIT"/>
    <property type="match status" value="1"/>
</dbReference>
<accession>A0AAV8YUY9</accession>
<dbReference type="Proteomes" id="UP001162162">
    <property type="component" value="Unassembled WGS sequence"/>
</dbReference>
<protein>
    <recommendedName>
        <fullName evidence="6">DNA polymerase alpha catalytic subunit</fullName>
    </recommendedName>
</protein>
<dbReference type="GO" id="GO:0005658">
    <property type="term" value="C:alpha DNA polymerase:primase complex"/>
    <property type="evidence" value="ECO:0007669"/>
    <property type="project" value="TreeGrafter"/>
</dbReference>
<comment type="caution">
    <text evidence="4">The sequence shown here is derived from an EMBL/GenBank/DDBJ whole genome shotgun (WGS) entry which is preliminary data.</text>
</comment>
<dbReference type="GO" id="GO:0003682">
    <property type="term" value="F:chromatin binding"/>
    <property type="evidence" value="ECO:0007669"/>
    <property type="project" value="TreeGrafter"/>
</dbReference>
<dbReference type="Pfam" id="PF03104">
    <property type="entry name" value="DNA_pol_B_exo1"/>
    <property type="match status" value="1"/>
</dbReference>
<dbReference type="GO" id="GO:0003697">
    <property type="term" value="F:single-stranded DNA binding"/>
    <property type="evidence" value="ECO:0007669"/>
    <property type="project" value="TreeGrafter"/>
</dbReference>
<evidence type="ECO:0000313" key="5">
    <source>
        <dbReference type="Proteomes" id="UP001162162"/>
    </source>
</evidence>
<proteinExistence type="predicted"/>
<dbReference type="AlphaFoldDB" id="A0AAV8YUY9"/>
<gene>
    <name evidence="4" type="ORF">NQ318_001423</name>
</gene>
<dbReference type="GO" id="GO:0003688">
    <property type="term" value="F:DNA replication origin binding"/>
    <property type="evidence" value="ECO:0007669"/>
    <property type="project" value="TreeGrafter"/>
</dbReference>
<evidence type="ECO:0000259" key="2">
    <source>
        <dbReference type="Pfam" id="PF03104"/>
    </source>
</evidence>
<dbReference type="GO" id="GO:1902975">
    <property type="term" value="P:mitotic DNA replication initiation"/>
    <property type="evidence" value="ECO:0007669"/>
    <property type="project" value="TreeGrafter"/>
</dbReference>
<dbReference type="Gene3D" id="3.30.420.10">
    <property type="entry name" value="Ribonuclease H-like superfamily/Ribonuclease H"/>
    <property type="match status" value="1"/>
</dbReference>
<feature type="domain" description="DNA polymerase alpha catalytic subunit N-terminal" evidence="3">
    <location>
        <begin position="25"/>
        <end position="85"/>
    </location>
</feature>
<feature type="domain" description="DNA-directed DNA polymerase family B exonuclease" evidence="2">
    <location>
        <begin position="407"/>
        <end position="503"/>
    </location>
</feature>
<feature type="region of interest" description="Disordered" evidence="1">
    <location>
        <begin position="189"/>
        <end position="222"/>
    </location>
</feature>
<organism evidence="4 5">
    <name type="scientific">Aromia moschata</name>
    <dbReference type="NCBI Taxonomy" id="1265417"/>
    <lineage>
        <taxon>Eukaryota</taxon>
        <taxon>Metazoa</taxon>
        <taxon>Ecdysozoa</taxon>
        <taxon>Arthropoda</taxon>
        <taxon>Hexapoda</taxon>
        <taxon>Insecta</taxon>
        <taxon>Pterygota</taxon>
        <taxon>Neoptera</taxon>
        <taxon>Endopterygota</taxon>
        <taxon>Coleoptera</taxon>
        <taxon>Polyphaga</taxon>
        <taxon>Cucujiformia</taxon>
        <taxon>Chrysomeloidea</taxon>
        <taxon>Cerambycidae</taxon>
        <taxon>Cerambycinae</taxon>
        <taxon>Callichromatini</taxon>
        <taxon>Aromia</taxon>
    </lineage>
</organism>
<dbReference type="InterPro" id="IPR036397">
    <property type="entry name" value="RNaseH_sf"/>
</dbReference>
<dbReference type="InterPro" id="IPR012337">
    <property type="entry name" value="RNaseH-like_sf"/>
</dbReference>
<dbReference type="GO" id="GO:0006273">
    <property type="term" value="P:lagging strand elongation"/>
    <property type="evidence" value="ECO:0007669"/>
    <property type="project" value="TreeGrafter"/>
</dbReference>
<dbReference type="Gene3D" id="3.30.70.2820">
    <property type="match status" value="1"/>
</dbReference>
<dbReference type="Gene3D" id="2.40.50.730">
    <property type="match status" value="2"/>
</dbReference>